<dbReference type="Proteomes" id="UP000275232">
    <property type="component" value="Unassembled WGS sequence"/>
</dbReference>
<keyword evidence="3" id="KW-1133">Transmembrane helix</keyword>
<dbReference type="InterPro" id="IPR036388">
    <property type="entry name" value="WH-like_DNA-bd_sf"/>
</dbReference>
<dbReference type="InterPro" id="IPR016032">
    <property type="entry name" value="Sig_transdc_resp-reg_C-effctor"/>
</dbReference>
<feature type="domain" description="OmpR/PhoB-type" evidence="4">
    <location>
        <begin position="5"/>
        <end position="103"/>
    </location>
</feature>
<dbReference type="RefSeq" id="WP_123879457.1">
    <property type="nucleotide sequence ID" value="NZ_RPFZ01000001.1"/>
</dbReference>
<evidence type="ECO:0000313" key="6">
    <source>
        <dbReference type="Proteomes" id="UP000275232"/>
    </source>
</evidence>
<dbReference type="Pfam" id="PF00486">
    <property type="entry name" value="Trans_reg_C"/>
    <property type="match status" value="1"/>
</dbReference>
<keyword evidence="1 2" id="KW-0238">DNA-binding</keyword>
<dbReference type="SMART" id="SM00862">
    <property type="entry name" value="Trans_reg_C"/>
    <property type="match status" value="1"/>
</dbReference>
<dbReference type="PROSITE" id="PS51755">
    <property type="entry name" value="OMPR_PHOB"/>
    <property type="match status" value="1"/>
</dbReference>
<feature type="transmembrane region" description="Helical" evidence="3">
    <location>
        <begin position="327"/>
        <end position="353"/>
    </location>
</feature>
<organism evidence="5 6">
    <name type="scientific">Aurantiacibacter spongiae</name>
    <dbReference type="NCBI Taxonomy" id="2488860"/>
    <lineage>
        <taxon>Bacteria</taxon>
        <taxon>Pseudomonadati</taxon>
        <taxon>Pseudomonadota</taxon>
        <taxon>Alphaproteobacteria</taxon>
        <taxon>Sphingomonadales</taxon>
        <taxon>Erythrobacteraceae</taxon>
        <taxon>Aurantiacibacter</taxon>
    </lineage>
</organism>
<keyword evidence="6" id="KW-1185">Reference proteome</keyword>
<dbReference type="SUPFAM" id="SSF46894">
    <property type="entry name" value="C-terminal effector domain of the bipartite response regulators"/>
    <property type="match status" value="1"/>
</dbReference>
<feature type="transmembrane region" description="Helical" evidence="3">
    <location>
        <begin position="207"/>
        <end position="228"/>
    </location>
</feature>
<dbReference type="CDD" id="cd00383">
    <property type="entry name" value="trans_reg_C"/>
    <property type="match status" value="1"/>
</dbReference>
<feature type="transmembrane region" description="Helical" evidence="3">
    <location>
        <begin position="274"/>
        <end position="307"/>
    </location>
</feature>
<dbReference type="OrthoDB" id="54411at2"/>
<evidence type="ECO:0000259" key="4">
    <source>
        <dbReference type="PROSITE" id="PS51755"/>
    </source>
</evidence>
<dbReference type="Gene3D" id="1.10.10.10">
    <property type="entry name" value="Winged helix-like DNA-binding domain superfamily/Winged helix DNA-binding domain"/>
    <property type="match status" value="1"/>
</dbReference>
<dbReference type="GO" id="GO:0000160">
    <property type="term" value="P:phosphorelay signal transduction system"/>
    <property type="evidence" value="ECO:0007669"/>
    <property type="project" value="InterPro"/>
</dbReference>
<reference evidence="5 6" key="1">
    <citation type="submission" date="2018-11" db="EMBL/GenBank/DDBJ databases">
        <title>Erythrobacter spongiae sp. nov., isolated from a marine sponge.</title>
        <authorList>
            <person name="Zhuang L."/>
            <person name="Luo L."/>
        </authorList>
    </citation>
    <scope>NUCLEOTIDE SEQUENCE [LARGE SCALE GENOMIC DNA]</scope>
    <source>
        <strain evidence="5 6">HN-E23</strain>
    </source>
</reference>
<dbReference type="AlphaFoldDB" id="A0A3N5CUU3"/>
<gene>
    <name evidence="5" type="ORF">EG799_06045</name>
</gene>
<feature type="transmembrane region" description="Helical" evidence="3">
    <location>
        <begin position="174"/>
        <end position="195"/>
    </location>
</feature>
<protein>
    <submittedName>
        <fullName evidence="5">Transcriptional regulator</fullName>
    </submittedName>
</protein>
<accession>A0A3N5CUU3</accession>
<feature type="DNA-binding region" description="OmpR/PhoB-type" evidence="2">
    <location>
        <begin position="5"/>
        <end position="103"/>
    </location>
</feature>
<feature type="transmembrane region" description="Helical" evidence="3">
    <location>
        <begin position="140"/>
        <end position="162"/>
    </location>
</feature>
<evidence type="ECO:0000256" key="2">
    <source>
        <dbReference type="PROSITE-ProRule" id="PRU01091"/>
    </source>
</evidence>
<keyword evidence="3" id="KW-0472">Membrane</keyword>
<feature type="transmembrane region" description="Helical" evidence="3">
    <location>
        <begin position="248"/>
        <end position="265"/>
    </location>
</feature>
<sequence length="375" mass="37304">MKTVGNRYFFADFVLDPGERRLLRGDAPVELGARYLDALVLLVEEADGLVTKDRFMDEVWRGVPVTDEALTQAIRTLRRELGDDAANPRFIETVPRHGYRFVAEVESQPVPGPVRDRPAATGPAPVPAVASSPRHAIVRLGTAGVAGGAVAGALGGLAYGFGAASDAATGGASSVLAVLAITVFIAALGAVGVSFGAAAGRLAGGTAGWTIAGGALGGMMEGGFVKLIGVDAFNLVFGRAPTGMTGGLEGLALGGAVGLAVWLAARRAGPVRSVVLLAALVGAGAGLVIALAGGVLMAGSLALLAAAMPDSHLSLAPLGALAGEAGFGPLANAVTATLEGALFAGCVVGAMAWSERTATPRKPRASGDVLTPASN</sequence>
<evidence type="ECO:0000256" key="1">
    <source>
        <dbReference type="ARBA" id="ARBA00023125"/>
    </source>
</evidence>
<proteinExistence type="predicted"/>
<dbReference type="InterPro" id="IPR001867">
    <property type="entry name" value="OmpR/PhoB-type_DNA-bd"/>
</dbReference>
<dbReference type="EMBL" id="RPFZ01000001">
    <property type="protein sequence ID" value="RPF71220.1"/>
    <property type="molecule type" value="Genomic_DNA"/>
</dbReference>
<comment type="caution">
    <text evidence="5">The sequence shown here is derived from an EMBL/GenBank/DDBJ whole genome shotgun (WGS) entry which is preliminary data.</text>
</comment>
<evidence type="ECO:0000256" key="3">
    <source>
        <dbReference type="SAM" id="Phobius"/>
    </source>
</evidence>
<name>A0A3N5CUU3_9SPHN</name>
<dbReference type="GO" id="GO:0006355">
    <property type="term" value="P:regulation of DNA-templated transcription"/>
    <property type="evidence" value="ECO:0007669"/>
    <property type="project" value="InterPro"/>
</dbReference>
<dbReference type="GO" id="GO:0003677">
    <property type="term" value="F:DNA binding"/>
    <property type="evidence" value="ECO:0007669"/>
    <property type="project" value="UniProtKB-UniRule"/>
</dbReference>
<evidence type="ECO:0000313" key="5">
    <source>
        <dbReference type="EMBL" id="RPF71220.1"/>
    </source>
</evidence>
<keyword evidence="3" id="KW-0812">Transmembrane</keyword>